<sequence length="156" mass="17745">FELTTRRNRWIVSSKGELSPKKRHPEYTIFLMSFPLNSNLKRSLFLKKSYIIFNSLAKYGKDLIARQGIPFLLLQFSEIVEKRATLAEKEVSALKEQLATANQNLQLIEGKAEGALKTDLLVPDFIAFEISSRGSNTSTITSDDNYIFKRNITLGQ</sequence>
<evidence type="ECO:0000313" key="2">
    <source>
        <dbReference type="EMBL" id="KAJ9601708.1"/>
    </source>
</evidence>
<organism evidence="2 3">
    <name type="scientific">Diploptera punctata</name>
    <name type="common">Pacific beetle cockroach</name>
    <dbReference type="NCBI Taxonomy" id="6984"/>
    <lineage>
        <taxon>Eukaryota</taxon>
        <taxon>Metazoa</taxon>
        <taxon>Ecdysozoa</taxon>
        <taxon>Arthropoda</taxon>
        <taxon>Hexapoda</taxon>
        <taxon>Insecta</taxon>
        <taxon>Pterygota</taxon>
        <taxon>Neoptera</taxon>
        <taxon>Polyneoptera</taxon>
        <taxon>Dictyoptera</taxon>
        <taxon>Blattodea</taxon>
        <taxon>Blaberoidea</taxon>
        <taxon>Blaberidae</taxon>
        <taxon>Diplopterinae</taxon>
        <taxon>Diploptera</taxon>
    </lineage>
</organism>
<evidence type="ECO:0000256" key="1">
    <source>
        <dbReference type="SAM" id="Coils"/>
    </source>
</evidence>
<feature type="non-terminal residue" evidence="2">
    <location>
        <position position="1"/>
    </location>
</feature>
<reference evidence="2" key="2">
    <citation type="submission" date="2023-05" db="EMBL/GenBank/DDBJ databases">
        <authorList>
            <person name="Fouks B."/>
        </authorList>
    </citation>
    <scope>NUCLEOTIDE SEQUENCE</scope>
    <source>
        <strain evidence="2">Stay&amp;Tobe</strain>
        <tissue evidence="2">Testes</tissue>
    </source>
</reference>
<proteinExistence type="predicted"/>
<reference evidence="2" key="1">
    <citation type="journal article" date="2023" name="IScience">
        <title>Live-bearing cockroach genome reveals convergent evolutionary mechanisms linked to viviparity in insects and beyond.</title>
        <authorList>
            <person name="Fouks B."/>
            <person name="Harrison M.C."/>
            <person name="Mikhailova A.A."/>
            <person name="Marchal E."/>
            <person name="English S."/>
            <person name="Carruthers M."/>
            <person name="Jennings E.C."/>
            <person name="Chiamaka E.L."/>
            <person name="Frigard R.A."/>
            <person name="Pippel M."/>
            <person name="Attardo G.M."/>
            <person name="Benoit J.B."/>
            <person name="Bornberg-Bauer E."/>
            <person name="Tobe S.S."/>
        </authorList>
    </citation>
    <scope>NUCLEOTIDE SEQUENCE</scope>
    <source>
        <strain evidence="2">Stay&amp;Tobe</strain>
    </source>
</reference>
<feature type="non-terminal residue" evidence="2">
    <location>
        <position position="156"/>
    </location>
</feature>
<comment type="caution">
    <text evidence="2">The sequence shown here is derived from an EMBL/GenBank/DDBJ whole genome shotgun (WGS) entry which is preliminary data.</text>
</comment>
<dbReference type="EMBL" id="JASPKZ010000004">
    <property type="protein sequence ID" value="KAJ9601708.1"/>
    <property type="molecule type" value="Genomic_DNA"/>
</dbReference>
<protein>
    <submittedName>
        <fullName evidence="2">Uncharacterized protein</fullName>
    </submittedName>
</protein>
<keyword evidence="1" id="KW-0175">Coiled coil</keyword>
<gene>
    <name evidence="2" type="ORF">L9F63_000099</name>
</gene>
<accession>A0AAD8ESZ9</accession>
<dbReference type="Proteomes" id="UP001233999">
    <property type="component" value="Unassembled WGS sequence"/>
</dbReference>
<feature type="coiled-coil region" evidence="1">
    <location>
        <begin position="77"/>
        <end position="111"/>
    </location>
</feature>
<keyword evidence="3" id="KW-1185">Reference proteome</keyword>
<name>A0AAD8ESZ9_DIPPU</name>
<evidence type="ECO:0000313" key="3">
    <source>
        <dbReference type="Proteomes" id="UP001233999"/>
    </source>
</evidence>
<dbReference type="AlphaFoldDB" id="A0AAD8ESZ9"/>